<dbReference type="Proteomes" id="UP001595867">
    <property type="component" value="Unassembled WGS sequence"/>
</dbReference>
<comment type="caution">
    <text evidence="3">The sequence shown here is derived from an EMBL/GenBank/DDBJ whole genome shotgun (WGS) entry which is preliminary data.</text>
</comment>
<dbReference type="InterPro" id="IPR001279">
    <property type="entry name" value="Metallo-B-lactamas"/>
</dbReference>
<dbReference type="PANTHER" id="PTHR43546:SF9">
    <property type="entry name" value="L-ASCORBATE-6-PHOSPHATE LACTONASE ULAG-RELATED"/>
    <property type="match status" value="1"/>
</dbReference>
<accession>A0ABV8IV40</accession>
<keyword evidence="4" id="KW-1185">Reference proteome</keyword>
<protein>
    <submittedName>
        <fullName evidence="3">MBL fold metallo-hydrolase</fullName>
    </submittedName>
</protein>
<evidence type="ECO:0000313" key="4">
    <source>
        <dbReference type="Proteomes" id="UP001595867"/>
    </source>
</evidence>
<dbReference type="PANTHER" id="PTHR43546">
    <property type="entry name" value="UPF0173 METAL-DEPENDENT HYDROLASE MJ1163-RELATED"/>
    <property type="match status" value="1"/>
</dbReference>
<evidence type="ECO:0000259" key="2">
    <source>
        <dbReference type="Pfam" id="PF12706"/>
    </source>
</evidence>
<dbReference type="Gene3D" id="3.60.15.10">
    <property type="entry name" value="Ribonuclease Z/Hydroxyacylglutathione hydrolase-like"/>
    <property type="match status" value="1"/>
</dbReference>
<dbReference type="SUPFAM" id="SSF56281">
    <property type="entry name" value="Metallo-hydrolase/oxidoreductase"/>
    <property type="match status" value="1"/>
</dbReference>
<gene>
    <name evidence="3" type="ORF">ACFO0C_23050</name>
</gene>
<dbReference type="InterPro" id="IPR036866">
    <property type="entry name" value="RibonucZ/Hydroxyglut_hydro"/>
</dbReference>
<reference evidence="4" key="1">
    <citation type="journal article" date="2019" name="Int. J. Syst. Evol. Microbiol.">
        <title>The Global Catalogue of Microorganisms (GCM) 10K type strain sequencing project: providing services to taxonomists for standard genome sequencing and annotation.</title>
        <authorList>
            <consortium name="The Broad Institute Genomics Platform"/>
            <consortium name="The Broad Institute Genome Sequencing Center for Infectious Disease"/>
            <person name="Wu L."/>
            <person name="Ma J."/>
        </authorList>
    </citation>
    <scope>NUCLEOTIDE SEQUENCE [LARGE SCALE GENOMIC DNA]</scope>
    <source>
        <strain evidence="4">TBRC 5832</strain>
    </source>
</reference>
<dbReference type="RefSeq" id="WP_378068736.1">
    <property type="nucleotide sequence ID" value="NZ_JBHSBL010000018.1"/>
</dbReference>
<organism evidence="3 4">
    <name type="scientific">Actinoplanes subglobosus</name>
    <dbReference type="NCBI Taxonomy" id="1547892"/>
    <lineage>
        <taxon>Bacteria</taxon>
        <taxon>Bacillati</taxon>
        <taxon>Actinomycetota</taxon>
        <taxon>Actinomycetes</taxon>
        <taxon>Micromonosporales</taxon>
        <taxon>Micromonosporaceae</taxon>
        <taxon>Actinoplanes</taxon>
    </lineage>
</organism>
<evidence type="ECO:0000313" key="3">
    <source>
        <dbReference type="EMBL" id="MFC4067821.1"/>
    </source>
</evidence>
<keyword evidence="1" id="KW-0378">Hydrolase</keyword>
<proteinExistence type="predicted"/>
<dbReference type="InterPro" id="IPR050114">
    <property type="entry name" value="UPF0173_UPF0282_UlaG_hydrolase"/>
</dbReference>
<evidence type="ECO:0000256" key="1">
    <source>
        <dbReference type="ARBA" id="ARBA00022801"/>
    </source>
</evidence>
<feature type="domain" description="Metallo-beta-lactamase" evidence="2">
    <location>
        <begin position="28"/>
        <end position="222"/>
    </location>
</feature>
<dbReference type="Pfam" id="PF12706">
    <property type="entry name" value="Lactamase_B_2"/>
    <property type="match status" value="1"/>
</dbReference>
<dbReference type="EMBL" id="JBHSBL010000018">
    <property type="protein sequence ID" value="MFC4067821.1"/>
    <property type="molecule type" value="Genomic_DNA"/>
</dbReference>
<sequence>MGSAARPMTATITHIGGPTTLVEIGGVRLLTDPTFDAPGRRYSFGLGTSSVKTAGPAVPFESLGRIDAVLLTHDHHGDNLDIAGRALLPSVPVVLTTVSGARRLGGNATGLAPWGTATVGDVEVTATPARHGPPLSRPIVGEAIGFALRPPGASSVIWISGDTVLFNGVRQVPSRFTVDTAILHLGSVQFGITGPLRYTMTGRDASRLVELVRPRKVVPVHYEGWSHFHEGRPGIEASFPPGALTWLDPGVPTVV</sequence>
<name>A0ABV8IV40_9ACTN</name>